<feature type="compositionally biased region" description="Low complexity" evidence="1">
    <location>
        <begin position="31"/>
        <end position="42"/>
    </location>
</feature>
<feature type="region of interest" description="Disordered" evidence="1">
    <location>
        <begin position="1"/>
        <end position="74"/>
    </location>
</feature>
<comment type="caution">
    <text evidence="2">The sequence shown here is derived from an EMBL/GenBank/DDBJ whole genome shotgun (WGS) entry which is preliminary data.</text>
</comment>
<name>A0A426U3M3_9CHLR</name>
<sequence>MAGVRVQGSGFRGQGSGVRGQGSGFRGQGSGFRVQGSGFRSGQKTCASPSGTALQHQESQCLPPSPTLWERGQG</sequence>
<dbReference type="EMBL" id="RSAS01000277">
    <property type="protein sequence ID" value="RRR74406.1"/>
    <property type="molecule type" value="Genomic_DNA"/>
</dbReference>
<feature type="compositionally biased region" description="Gly residues" evidence="1">
    <location>
        <begin position="10"/>
        <end position="30"/>
    </location>
</feature>
<organism evidence="2 3">
    <name type="scientific">Candidatus Viridilinea halotolerans</name>
    <dbReference type="NCBI Taxonomy" id="2491704"/>
    <lineage>
        <taxon>Bacteria</taxon>
        <taxon>Bacillati</taxon>
        <taxon>Chloroflexota</taxon>
        <taxon>Chloroflexia</taxon>
        <taxon>Chloroflexales</taxon>
        <taxon>Chloroflexineae</taxon>
        <taxon>Oscillochloridaceae</taxon>
        <taxon>Candidatus Viridilinea</taxon>
    </lineage>
</organism>
<accession>A0A426U3M3</accession>
<feature type="compositionally biased region" description="Polar residues" evidence="1">
    <location>
        <begin position="43"/>
        <end position="62"/>
    </location>
</feature>
<gene>
    <name evidence="2" type="ORF">EI684_07225</name>
</gene>
<reference evidence="2 3" key="1">
    <citation type="submission" date="2018-12" db="EMBL/GenBank/DDBJ databases">
        <title>Genome Sequence of Candidatus Viridilinea halotolerans isolated from saline sulfide-rich spring.</title>
        <authorList>
            <person name="Grouzdev D.S."/>
            <person name="Burganskaya E.I."/>
            <person name="Krutkina M.S."/>
            <person name="Sukhacheva M.V."/>
            <person name="Gorlenko V.M."/>
        </authorList>
    </citation>
    <scope>NUCLEOTIDE SEQUENCE [LARGE SCALE GENOMIC DNA]</scope>
    <source>
        <strain evidence="2">Chok-6</strain>
    </source>
</reference>
<proteinExistence type="predicted"/>
<feature type="non-terminal residue" evidence="2">
    <location>
        <position position="74"/>
    </location>
</feature>
<evidence type="ECO:0000313" key="2">
    <source>
        <dbReference type="EMBL" id="RRR74406.1"/>
    </source>
</evidence>
<protein>
    <submittedName>
        <fullName evidence="2">Uncharacterized protein</fullName>
    </submittedName>
</protein>
<dbReference type="AlphaFoldDB" id="A0A426U3M3"/>
<dbReference type="Proteomes" id="UP000280307">
    <property type="component" value="Unassembled WGS sequence"/>
</dbReference>
<evidence type="ECO:0000256" key="1">
    <source>
        <dbReference type="SAM" id="MobiDB-lite"/>
    </source>
</evidence>
<evidence type="ECO:0000313" key="3">
    <source>
        <dbReference type="Proteomes" id="UP000280307"/>
    </source>
</evidence>